<evidence type="ECO:0000313" key="2">
    <source>
        <dbReference type="EMBL" id="RPB12149.1"/>
    </source>
</evidence>
<dbReference type="EMBL" id="ML119130">
    <property type="protein sequence ID" value="RPB12149.1"/>
    <property type="molecule type" value="Genomic_DNA"/>
</dbReference>
<accession>A0A3N4KRW0</accession>
<organism evidence="2 3">
    <name type="scientific">Morchella conica CCBAS932</name>
    <dbReference type="NCBI Taxonomy" id="1392247"/>
    <lineage>
        <taxon>Eukaryota</taxon>
        <taxon>Fungi</taxon>
        <taxon>Dikarya</taxon>
        <taxon>Ascomycota</taxon>
        <taxon>Pezizomycotina</taxon>
        <taxon>Pezizomycetes</taxon>
        <taxon>Pezizales</taxon>
        <taxon>Morchellaceae</taxon>
        <taxon>Morchella</taxon>
    </lineage>
</organism>
<feature type="region of interest" description="Disordered" evidence="1">
    <location>
        <begin position="42"/>
        <end position="252"/>
    </location>
</feature>
<keyword evidence="3" id="KW-1185">Reference proteome</keyword>
<dbReference type="OrthoDB" id="10591832at2759"/>
<dbReference type="Proteomes" id="UP000277580">
    <property type="component" value="Unassembled WGS sequence"/>
</dbReference>
<evidence type="ECO:0000256" key="1">
    <source>
        <dbReference type="SAM" id="MobiDB-lite"/>
    </source>
</evidence>
<proteinExistence type="predicted"/>
<feature type="compositionally biased region" description="Acidic residues" evidence="1">
    <location>
        <begin position="223"/>
        <end position="236"/>
    </location>
</feature>
<evidence type="ECO:0000313" key="3">
    <source>
        <dbReference type="Proteomes" id="UP000277580"/>
    </source>
</evidence>
<dbReference type="AlphaFoldDB" id="A0A3N4KRW0"/>
<sequence>MFSCIPPYATIHTLYQEHLLYQEHQELARILASDLYRQTRLQGQAQRQQRGQAYVEPGRQRRLNARREEVRRRMEPQEPSAPRRIFSWDGIHRLRNSPYFGQQDRPLQPQPRIEDRSHRRTLQRLDDPHRLPTHQPPPAPQLGDRSRQRVLDNLSRAPAEPRRPLVPQNVPRRADPPAPVPVPQRRRERTPLVPWNRPLRIMDAPGRRGGRQFRDFMPPLQEQEPEEEEEEEEEEERGNPLKALLARRNRRR</sequence>
<feature type="compositionally biased region" description="Basic and acidic residues" evidence="1">
    <location>
        <begin position="112"/>
        <end position="130"/>
    </location>
</feature>
<protein>
    <submittedName>
        <fullName evidence="2">Uncharacterized protein</fullName>
    </submittedName>
</protein>
<reference evidence="2 3" key="1">
    <citation type="journal article" date="2018" name="Nat. Ecol. Evol.">
        <title>Pezizomycetes genomes reveal the molecular basis of ectomycorrhizal truffle lifestyle.</title>
        <authorList>
            <person name="Murat C."/>
            <person name="Payen T."/>
            <person name="Noel B."/>
            <person name="Kuo A."/>
            <person name="Morin E."/>
            <person name="Chen J."/>
            <person name="Kohler A."/>
            <person name="Krizsan K."/>
            <person name="Balestrini R."/>
            <person name="Da Silva C."/>
            <person name="Montanini B."/>
            <person name="Hainaut M."/>
            <person name="Levati E."/>
            <person name="Barry K.W."/>
            <person name="Belfiori B."/>
            <person name="Cichocki N."/>
            <person name="Clum A."/>
            <person name="Dockter R.B."/>
            <person name="Fauchery L."/>
            <person name="Guy J."/>
            <person name="Iotti M."/>
            <person name="Le Tacon F."/>
            <person name="Lindquist E.A."/>
            <person name="Lipzen A."/>
            <person name="Malagnac F."/>
            <person name="Mello A."/>
            <person name="Molinier V."/>
            <person name="Miyauchi S."/>
            <person name="Poulain J."/>
            <person name="Riccioni C."/>
            <person name="Rubini A."/>
            <person name="Sitrit Y."/>
            <person name="Splivallo R."/>
            <person name="Traeger S."/>
            <person name="Wang M."/>
            <person name="Zifcakova L."/>
            <person name="Wipf D."/>
            <person name="Zambonelli A."/>
            <person name="Paolocci F."/>
            <person name="Nowrousian M."/>
            <person name="Ottonello S."/>
            <person name="Baldrian P."/>
            <person name="Spatafora J.W."/>
            <person name="Henrissat B."/>
            <person name="Nagy L.G."/>
            <person name="Aury J.M."/>
            <person name="Wincker P."/>
            <person name="Grigoriev I.V."/>
            <person name="Bonfante P."/>
            <person name="Martin F.M."/>
        </authorList>
    </citation>
    <scope>NUCLEOTIDE SEQUENCE [LARGE SCALE GENOMIC DNA]</scope>
    <source>
        <strain evidence="2 3">CCBAS932</strain>
    </source>
</reference>
<gene>
    <name evidence="2" type="ORF">P167DRAFT_565315</name>
</gene>
<name>A0A3N4KRW0_9PEZI</name>
<dbReference type="InParanoid" id="A0A3N4KRW0"/>
<feature type="compositionally biased region" description="Basic and acidic residues" evidence="1">
    <location>
        <begin position="65"/>
        <end position="76"/>
    </location>
</feature>
<feature type="compositionally biased region" description="Low complexity" evidence="1">
    <location>
        <begin position="42"/>
        <end position="53"/>
    </location>
</feature>